<organism evidence="1 2">
    <name type="scientific">Neobacillus pocheonensis</name>
    <dbReference type="NCBI Taxonomy" id="363869"/>
    <lineage>
        <taxon>Bacteria</taxon>
        <taxon>Bacillati</taxon>
        <taxon>Bacillota</taxon>
        <taxon>Bacilli</taxon>
        <taxon>Bacillales</taxon>
        <taxon>Bacillaceae</taxon>
        <taxon>Neobacillus</taxon>
    </lineage>
</organism>
<evidence type="ECO:0000313" key="1">
    <source>
        <dbReference type="EMBL" id="MCM2533281.1"/>
    </source>
</evidence>
<protein>
    <submittedName>
        <fullName evidence="1">Uncharacterized protein</fullName>
    </submittedName>
</protein>
<sequence>MKINLRNIISKLEQSVEDITALQTSHYPRNLLKINEVLGWGVPEEDLLENVDEVNEWVDKLKKLTPDTRKIFVIMLERSIPKRDWTMIPLDEVQIVTTLDFPEFKKHFNFLQRYGFIGDAYRTEEGNMCDLGRFSTDWAFWEELKKFTQKTTFSLDEIIVNLNFSVLD</sequence>
<keyword evidence="2" id="KW-1185">Reference proteome</keyword>
<reference evidence="1 2" key="1">
    <citation type="submission" date="2022-06" db="EMBL/GenBank/DDBJ databases">
        <authorList>
            <person name="Jeon C.O."/>
        </authorList>
    </citation>
    <scope>NUCLEOTIDE SEQUENCE [LARGE SCALE GENOMIC DNA]</scope>
    <source>
        <strain evidence="1 2">KCTC 13943</strain>
    </source>
</reference>
<dbReference type="EMBL" id="JAMQCR010000001">
    <property type="protein sequence ID" value="MCM2533281.1"/>
    <property type="molecule type" value="Genomic_DNA"/>
</dbReference>
<evidence type="ECO:0000313" key="2">
    <source>
        <dbReference type="Proteomes" id="UP001523262"/>
    </source>
</evidence>
<accession>A0ABT0WAC5</accession>
<name>A0ABT0WAC5_9BACI</name>
<proteinExistence type="predicted"/>
<dbReference type="Proteomes" id="UP001523262">
    <property type="component" value="Unassembled WGS sequence"/>
</dbReference>
<gene>
    <name evidence="1" type="ORF">NDK43_13860</name>
</gene>
<comment type="caution">
    <text evidence="1">The sequence shown here is derived from an EMBL/GenBank/DDBJ whole genome shotgun (WGS) entry which is preliminary data.</text>
</comment>